<dbReference type="SUPFAM" id="SSF57701">
    <property type="entry name" value="Zn2/Cys6 DNA-binding domain"/>
    <property type="match status" value="1"/>
</dbReference>
<keyword evidence="2" id="KW-0479">Metal-binding</keyword>
<evidence type="ECO:0000256" key="1">
    <source>
        <dbReference type="ARBA" id="ARBA00004123"/>
    </source>
</evidence>
<dbReference type="Pfam" id="PF00172">
    <property type="entry name" value="Zn_clus"/>
    <property type="match status" value="1"/>
</dbReference>
<dbReference type="CDD" id="cd12148">
    <property type="entry name" value="fungal_TF_MHR"/>
    <property type="match status" value="1"/>
</dbReference>
<evidence type="ECO:0000256" key="2">
    <source>
        <dbReference type="ARBA" id="ARBA00022723"/>
    </source>
</evidence>
<evidence type="ECO:0000256" key="4">
    <source>
        <dbReference type="SAM" id="MobiDB-lite"/>
    </source>
</evidence>
<comment type="caution">
    <text evidence="6">The sequence shown here is derived from an EMBL/GenBank/DDBJ whole genome shotgun (WGS) entry which is preliminary data.</text>
</comment>
<dbReference type="PANTHER" id="PTHR31001:SF50">
    <property type="entry name" value="ZN(II)2CYS6 TRANSCRIPTION FACTOR (EUROFUNG)"/>
    <property type="match status" value="1"/>
</dbReference>
<dbReference type="GO" id="GO:0005634">
    <property type="term" value="C:nucleus"/>
    <property type="evidence" value="ECO:0007669"/>
    <property type="project" value="UniProtKB-SubCell"/>
</dbReference>
<dbReference type="SMART" id="SM00066">
    <property type="entry name" value="GAL4"/>
    <property type="match status" value="1"/>
</dbReference>
<dbReference type="AlphaFoldDB" id="A0A9P7YWB7"/>
<proteinExistence type="predicted"/>
<dbReference type="CDD" id="cd00067">
    <property type="entry name" value="GAL4"/>
    <property type="match status" value="1"/>
</dbReference>
<gene>
    <name evidence="6" type="ORF">BJ878DRAFT_467541</name>
</gene>
<evidence type="ECO:0000259" key="5">
    <source>
        <dbReference type="PROSITE" id="PS50048"/>
    </source>
</evidence>
<accession>A0A9P7YWB7</accession>
<dbReference type="PANTHER" id="PTHR31001">
    <property type="entry name" value="UNCHARACTERIZED TRANSCRIPTIONAL REGULATORY PROTEIN"/>
    <property type="match status" value="1"/>
</dbReference>
<comment type="subcellular location">
    <subcellularLocation>
        <location evidence="1">Nucleus</location>
    </subcellularLocation>
</comment>
<dbReference type="InterPro" id="IPR001138">
    <property type="entry name" value="Zn2Cys6_DnaBD"/>
</dbReference>
<name>A0A9P7YWB7_9HELO</name>
<feature type="region of interest" description="Disordered" evidence="4">
    <location>
        <begin position="662"/>
        <end position="698"/>
    </location>
</feature>
<dbReference type="OrthoDB" id="435881at2759"/>
<dbReference type="Pfam" id="PF04082">
    <property type="entry name" value="Fungal_trans"/>
    <property type="match status" value="1"/>
</dbReference>
<feature type="region of interest" description="Disordered" evidence="4">
    <location>
        <begin position="1"/>
        <end position="37"/>
    </location>
</feature>
<dbReference type="GO" id="GO:0003677">
    <property type="term" value="F:DNA binding"/>
    <property type="evidence" value="ECO:0007669"/>
    <property type="project" value="InterPro"/>
</dbReference>
<dbReference type="GO" id="GO:0006351">
    <property type="term" value="P:DNA-templated transcription"/>
    <property type="evidence" value="ECO:0007669"/>
    <property type="project" value="InterPro"/>
</dbReference>
<feature type="compositionally biased region" description="Low complexity" evidence="4">
    <location>
        <begin position="17"/>
        <end position="29"/>
    </location>
</feature>
<evidence type="ECO:0000313" key="6">
    <source>
        <dbReference type="EMBL" id="KAG9240862.1"/>
    </source>
</evidence>
<feature type="domain" description="Zn(2)-C6 fungal-type" evidence="5">
    <location>
        <begin position="51"/>
        <end position="80"/>
    </location>
</feature>
<feature type="region of interest" description="Disordered" evidence="4">
    <location>
        <begin position="115"/>
        <end position="145"/>
    </location>
</feature>
<organism evidence="6 7">
    <name type="scientific">Calycina marina</name>
    <dbReference type="NCBI Taxonomy" id="1763456"/>
    <lineage>
        <taxon>Eukaryota</taxon>
        <taxon>Fungi</taxon>
        <taxon>Dikarya</taxon>
        <taxon>Ascomycota</taxon>
        <taxon>Pezizomycotina</taxon>
        <taxon>Leotiomycetes</taxon>
        <taxon>Helotiales</taxon>
        <taxon>Pezizellaceae</taxon>
        <taxon>Calycina</taxon>
    </lineage>
</organism>
<keyword evidence="3" id="KW-0539">Nucleus</keyword>
<dbReference type="SMART" id="SM00906">
    <property type="entry name" value="Fungal_trans"/>
    <property type="match status" value="1"/>
</dbReference>
<dbReference type="InterPro" id="IPR036864">
    <property type="entry name" value="Zn2-C6_fun-type_DNA-bd_sf"/>
</dbReference>
<feature type="compositionally biased region" description="Polar residues" evidence="4">
    <location>
        <begin position="129"/>
        <end position="138"/>
    </location>
</feature>
<dbReference type="InterPro" id="IPR007219">
    <property type="entry name" value="XnlR_reg_dom"/>
</dbReference>
<dbReference type="Gene3D" id="4.10.240.10">
    <property type="entry name" value="Zn(2)-C6 fungal-type DNA-binding domain"/>
    <property type="match status" value="1"/>
</dbReference>
<dbReference type="PROSITE" id="PS50048">
    <property type="entry name" value="ZN2_CY6_FUNGAL_2"/>
    <property type="match status" value="1"/>
</dbReference>
<dbReference type="GO" id="GO:0008270">
    <property type="term" value="F:zinc ion binding"/>
    <property type="evidence" value="ECO:0007669"/>
    <property type="project" value="InterPro"/>
</dbReference>
<dbReference type="PROSITE" id="PS00463">
    <property type="entry name" value="ZN2_CY6_FUNGAL_1"/>
    <property type="match status" value="1"/>
</dbReference>
<protein>
    <submittedName>
        <fullName evidence="6">Fungal-specific transcription factor domain-containing protein</fullName>
    </submittedName>
</protein>
<evidence type="ECO:0000256" key="3">
    <source>
        <dbReference type="ARBA" id="ARBA00023242"/>
    </source>
</evidence>
<dbReference type="EMBL" id="MU254326">
    <property type="protein sequence ID" value="KAG9240862.1"/>
    <property type="molecule type" value="Genomic_DNA"/>
</dbReference>
<evidence type="ECO:0000313" key="7">
    <source>
        <dbReference type="Proteomes" id="UP000887226"/>
    </source>
</evidence>
<dbReference type="GO" id="GO:0000981">
    <property type="term" value="F:DNA-binding transcription factor activity, RNA polymerase II-specific"/>
    <property type="evidence" value="ECO:0007669"/>
    <property type="project" value="InterPro"/>
</dbReference>
<reference evidence="6" key="1">
    <citation type="journal article" date="2021" name="IMA Fungus">
        <title>Genomic characterization of three marine fungi, including Emericellopsis atlantica sp. nov. with signatures of a generalist lifestyle and marine biomass degradation.</title>
        <authorList>
            <person name="Hagestad O.C."/>
            <person name="Hou L."/>
            <person name="Andersen J.H."/>
            <person name="Hansen E.H."/>
            <person name="Altermark B."/>
            <person name="Li C."/>
            <person name="Kuhnert E."/>
            <person name="Cox R.J."/>
            <person name="Crous P.W."/>
            <person name="Spatafora J.W."/>
            <person name="Lail K."/>
            <person name="Amirebrahimi M."/>
            <person name="Lipzen A."/>
            <person name="Pangilinan J."/>
            <person name="Andreopoulos W."/>
            <person name="Hayes R.D."/>
            <person name="Ng V."/>
            <person name="Grigoriev I.V."/>
            <person name="Jackson S.A."/>
            <person name="Sutton T.D.S."/>
            <person name="Dobson A.D.W."/>
            <person name="Rama T."/>
        </authorList>
    </citation>
    <scope>NUCLEOTIDE SEQUENCE</scope>
    <source>
        <strain evidence="6">TRa3180A</strain>
    </source>
</reference>
<dbReference type="Proteomes" id="UP000887226">
    <property type="component" value="Unassembled WGS sequence"/>
</dbReference>
<keyword evidence="7" id="KW-1185">Reference proteome</keyword>
<sequence length="801" mass="89171">MDYQTPLTQAPPLYADSPSSVHSPHSGGSNPVSPLEHKGSQLVLHGLNSRSCVTCRRRKVKCDKSNPCSNCTKAQTQCVFPAPGRAPRRPREGGKPVSERETMLLKRLRRLESVVEELSGHSPPGEPSAAQSTGSHAGSTKKPHNTGVLVVGMDEVGKRSSFSGSSRSAPADGGMGALRIDEGKSKYVAHPFWAAITDEVEEIRGIIEGDNFLSDEDGLHTSTTKDTATDTSHQGFIMGYSSSNVNLKCLHPLPSQISFYWQMYLENIDPLIKITHTPTMNKVIRAVQSKLDLLSAGTEALMFSIYFAVIISMSPEDVRKNLGDDRDQLLKKYRFATEQALARAGFLTTNEIVTVQALVLFLVCVRRQDDSPVIWSLTALAIRIAQSLGLHRDGTKFGLSPFDTEMRRRLWWQVCILDVRAAEDHGSEPSIVNYMFDTELPLSLDDIDLDPEAVEPFIPKPGLSEMTFCLIRYQICILLRKLNHFPLGTASCPKAKVALSTEQKEKLIKDTADLIEKEYLVHCQNASGLYWAASIIVRLITSKMSLQIYQPFAKPGSPNIMSQDLRDRLFMSSIEIMEYTHVLKAEQSIKQWRWLFQTYAQWYCFAYILGELGIRESSTVVDRAWHVVEKESEDLHGVLSNSKTNVLGDMISKLMFKAKRKREQNTNKAPGHNYLGIKSDYLKPPLSGPKPPPGEEEERAGNMFMSQLSSSVMPSPDPFLPNTYNPATPVGTNSVDLYAPQNMIVPLSEMPWLANNNDLPDVDMQGTDITIDFNWDGWNEIIQAGGEMKNVPMGGMGGTWW</sequence>
<dbReference type="InterPro" id="IPR050613">
    <property type="entry name" value="Sec_Metabolite_Reg"/>
</dbReference>